<dbReference type="InterPro" id="IPR042092">
    <property type="entry name" value="PsdUridine_s_RsuA/RluB/E/F_cat"/>
</dbReference>
<dbReference type="GO" id="GO:0003723">
    <property type="term" value="F:RNA binding"/>
    <property type="evidence" value="ECO:0007669"/>
    <property type="project" value="UniProtKB-KW"/>
</dbReference>
<dbReference type="EMBL" id="FUWJ01000010">
    <property type="protein sequence ID" value="SKA31782.1"/>
    <property type="molecule type" value="Genomic_DNA"/>
</dbReference>
<dbReference type="FunFam" id="3.10.290.10:FF:000003">
    <property type="entry name" value="Pseudouridine synthase"/>
    <property type="match status" value="1"/>
</dbReference>
<evidence type="ECO:0000313" key="10">
    <source>
        <dbReference type="Proteomes" id="UP000190092"/>
    </source>
</evidence>
<dbReference type="AlphaFoldDB" id="A0A1T4SUE8"/>
<evidence type="ECO:0000256" key="1">
    <source>
        <dbReference type="ARBA" id="ARBA00000073"/>
    </source>
</evidence>
<dbReference type="Pfam" id="PF00849">
    <property type="entry name" value="PseudoU_synth_2"/>
    <property type="match status" value="1"/>
</dbReference>
<dbReference type="InterPro" id="IPR018496">
    <property type="entry name" value="PsdUridine_synth_RsuA/RluB_CS"/>
</dbReference>
<evidence type="ECO:0000256" key="7">
    <source>
        <dbReference type="SAM" id="MobiDB-lite"/>
    </source>
</evidence>
<organism evidence="9 10">
    <name type="scientific">Enhydrobacter aerosaccus</name>
    <dbReference type="NCBI Taxonomy" id="225324"/>
    <lineage>
        <taxon>Bacteria</taxon>
        <taxon>Pseudomonadati</taxon>
        <taxon>Pseudomonadota</taxon>
        <taxon>Alphaproteobacteria</taxon>
        <taxon>Hyphomicrobiales</taxon>
        <taxon>Enhydrobacter</taxon>
    </lineage>
</organism>
<dbReference type="STRING" id="225324.SAMN02745126_05115"/>
<dbReference type="InterPro" id="IPR050343">
    <property type="entry name" value="RsuA_PseudoU_synthase"/>
</dbReference>
<sequence length="285" mass="31635">MSEPERIAKRLARAGLCSRRDAERWIAAGRVKVDGKVLDTPAFVVTDASRIEVDGKPLPTADRPRLWLYHKPPGELVTARDPQGRRTIFESLPKGMPRVVTVGRLDFMSEGLLLLTNDGGLARKLELPANAWTRRYRARVHGAVDEERLAELAKGITIEGVRYGAIRASLDRQQRSNAWLDIALTEGKNREVRRVLGHLDLPVVRLIRVAFGPFHLGQLERGVVEEVPPHALDSLLGVKTRKEGWAKPRSPAPKAHPGKSREGAHAARPARPRTGSANPKRRPRG</sequence>
<evidence type="ECO:0000259" key="8">
    <source>
        <dbReference type="SMART" id="SM00363"/>
    </source>
</evidence>
<dbReference type="InterPro" id="IPR020103">
    <property type="entry name" value="PsdUridine_synth_cat_dom_sf"/>
</dbReference>
<dbReference type="InterPro" id="IPR002942">
    <property type="entry name" value="S4_RNA-bd"/>
</dbReference>
<dbReference type="PANTHER" id="PTHR47683:SF3">
    <property type="entry name" value="RIBOSOMAL LARGE SUBUNIT PSEUDOURIDINE SYNTHASE B"/>
    <property type="match status" value="1"/>
</dbReference>
<proteinExistence type="inferred from homology"/>
<dbReference type="EC" id="5.4.99.-" evidence="6"/>
<comment type="similarity">
    <text evidence="2 6">Belongs to the pseudouridine synthase RsuA family.</text>
</comment>
<dbReference type="InterPro" id="IPR036986">
    <property type="entry name" value="S4_RNA-bd_sf"/>
</dbReference>
<protein>
    <recommendedName>
        <fullName evidence="6">Pseudouridine synthase</fullName>
        <ecNumber evidence="6">5.4.99.-</ecNumber>
    </recommendedName>
</protein>
<evidence type="ECO:0000313" key="9">
    <source>
        <dbReference type="EMBL" id="SKA31782.1"/>
    </source>
</evidence>
<dbReference type="CDD" id="cd00165">
    <property type="entry name" value="S4"/>
    <property type="match status" value="1"/>
</dbReference>
<feature type="domain" description="RNA-binding S4" evidence="8">
    <location>
        <begin position="5"/>
        <end position="64"/>
    </location>
</feature>
<comment type="catalytic activity">
    <reaction evidence="1">
        <text>a uridine in RNA = a pseudouridine in RNA</text>
        <dbReference type="Rhea" id="RHEA:48348"/>
        <dbReference type="Rhea" id="RHEA-COMP:12068"/>
        <dbReference type="Rhea" id="RHEA-COMP:12069"/>
        <dbReference type="ChEBI" id="CHEBI:65314"/>
        <dbReference type="ChEBI" id="CHEBI:65315"/>
    </reaction>
</comment>
<dbReference type="GO" id="GO:0000455">
    <property type="term" value="P:enzyme-directed rRNA pseudouridine synthesis"/>
    <property type="evidence" value="ECO:0007669"/>
    <property type="project" value="UniProtKB-ARBA"/>
</dbReference>
<keyword evidence="3 5" id="KW-0694">RNA-binding</keyword>
<dbReference type="Gene3D" id="3.30.70.580">
    <property type="entry name" value="Pseudouridine synthase I, catalytic domain, N-terminal subdomain"/>
    <property type="match status" value="1"/>
</dbReference>
<evidence type="ECO:0000256" key="5">
    <source>
        <dbReference type="PROSITE-ProRule" id="PRU00182"/>
    </source>
</evidence>
<dbReference type="InterPro" id="IPR006145">
    <property type="entry name" value="PsdUridine_synth_RsuA/RluA"/>
</dbReference>
<dbReference type="Proteomes" id="UP000190092">
    <property type="component" value="Unassembled WGS sequence"/>
</dbReference>
<dbReference type="SMART" id="SM00363">
    <property type="entry name" value="S4"/>
    <property type="match status" value="1"/>
</dbReference>
<evidence type="ECO:0000256" key="3">
    <source>
        <dbReference type="ARBA" id="ARBA00022884"/>
    </source>
</evidence>
<keyword evidence="4 6" id="KW-0413">Isomerase</keyword>
<dbReference type="InterPro" id="IPR020094">
    <property type="entry name" value="TruA/RsuA/RluB/E/F_N"/>
</dbReference>
<name>A0A1T4SUE8_9HYPH</name>
<dbReference type="SUPFAM" id="SSF55174">
    <property type="entry name" value="Alpha-L RNA-binding motif"/>
    <property type="match status" value="1"/>
</dbReference>
<dbReference type="Gene3D" id="3.10.290.10">
    <property type="entry name" value="RNA-binding S4 domain"/>
    <property type="match status" value="1"/>
</dbReference>
<accession>A0A1T4SUE8</accession>
<dbReference type="Gene3D" id="3.30.70.1560">
    <property type="entry name" value="Alpha-L RNA-binding motif"/>
    <property type="match status" value="1"/>
</dbReference>
<dbReference type="RefSeq" id="WP_085936864.1">
    <property type="nucleotide sequence ID" value="NZ_FUWJ01000010.1"/>
</dbReference>
<dbReference type="PANTHER" id="PTHR47683">
    <property type="entry name" value="PSEUDOURIDINE SYNTHASE FAMILY PROTEIN-RELATED"/>
    <property type="match status" value="1"/>
</dbReference>
<evidence type="ECO:0000256" key="2">
    <source>
        <dbReference type="ARBA" id="ARBA00008348"/>
    </source>
</evidence>
<dbReference type="PROSITE" id="PS50889">
    <property type="entry name" value="S4"/>
    <property type="match status" value="1"/>
</dbReference>
<dbReference type="Pfam" id="PF01479">
    <property type="entry name" value="S4"/>
    <property type="match status" value="1"/>
</dbReference>
<dbReference type="NCBIfam" id="TIGR00093">
    <property type="entry name" value="pseudouridine synthase"/>
    <property type="match status" value="1"/>
</dbReference>
<gene>
    <name evidence="9" type="ORF">SAMN02745126_05115</name>
</gene>
<dbReference type="SUPFAM" id="SSF55120">
    <property type="entry name" value="Pseudouridine synthase"/>
    <property type="match status" value="1"/>
</dbReference>
<dbReference type="GO" id="GO:0120159">
    <property type="term" value="F:rRNA pseudouridine synthase activity"/>
    <property type="evidence" value="ECO:0007669"/>
    <property type="project" value="UniProtKB-ARBA"/>
</dbReference>
<feature type="region of interest" description="Disordered" evidence="7">
    <location>
        <begin position="238"/>
        <end position="285"/>
    </location>
</feature>
<keyword evidence="10" id="KW-1185">Reference proteome</keyword>
<reference evidence="10" key="1">
    <citation type="submission" date="2017-02" db="EMBL/GenBank/DDBJ databases">
        <authorList>
            <person name="Varghese N."/>
            <person name="Submissions S."/>
        </authorList>
    </citation>
    <scope>NUCLEOTIDE SEQUENCE [LARGE SCALE GENOMIC DNA]</scope>
    <source>
        <strain evidence="10">ATCC 27094</strain>
    </source>
</reference>
<evidence type="ECO:0000256" key="4">
    <source>
        <dbReference type="ARBA" id="ARBA00023235"/>
    </source>
</evidence>
<dbReference type="PROSITE" id="PS01149">
    <property type="entry name" value="PSI_RSU"/>
    <property type="match status" value="1"/>
</dbReference>
<dbReference type="InterPro" id="IPR000748">
    <property type="entry name" value="PsdUridine_synth_RsuA/RluB/E/F"/>
</dbReference>
<evidence type="ECO:0000256" key="6">
    <source>
        <dbReference type="RuleBase" id="RU003887"/>
    </source>
</evidence>